<name>A0A8T0IX63_CERPU</name>
<reference evidence="2" key="1">
    <citation type="submission" date="2020-06" db="EMBL/GenBank/DDBJ databases">
        <title>WGS assembly of Ceratodon purpureus strain R40.</title>
        <authorList>
            <person name="Carey S.B."/>
            <person name="Jenkins J."/>
            <person name="Shu S."/>
            <person name="Lovell J.T."/>
            <person name="Sreedasyam A."/>
            <person name="Maumus F."/>
            <person name="Tiley G.P."/>
            <person name="Fernandez-Pozo N."/>
            <person name="Barry K."/>
            <person name="Chen C."/>
            <person name="Wang M."/>
            <person name="Lipzen A."/>
            <person name="Daum C."/>
            <person name="Saski C.A."/>
            <person name="Payton A.C."/>
            <person name="Mcbreen J.C."/>
            <person name="Conrad R.E."/>
            <person name="Kollar L.M."/>
            <person name="Olsson S."/>
            <person name="Huttunen S."/>
            <person name="Landis J.B."/>
            <person name="Wickett N.J."/>
            <person name="Johnson M.G."/>
            <person name="Rensing S.A."/>
            <person name="Grimwood J."/>
            <person name="Schmutz J."/>
            <person name="Mcdaniel S.F."/>
        </authorList>
    </citation>
    <scope>NUCLEOTIDE SEQUENCE</scope>
    <source>
        <strain evidence="2">R40</strain>
    </source>
</reference>
<evidence type="ECO:0000313" key="3">
    <source>
        <dbReference type="Proteomes" id="UP000822688"/>
    </source>
</evidence>
<dbReference type="Proteomes" id="UP000822688">
    <property type="component" value="Chromosome 2"/>
</dbReference>
<evidence type="ECO:0000313" key="2">
    <source>
        <dbReference type="EMBL" id="KAG0587692.1"/>
    </source>
</evidence>
<dbReference type="EMBL" id="CM026422">
    <property type="protein sequence ID" value="KAG0587692.1"/>
    <property type="molecule type" value="Genomic_DNA"/>
</dbReference>
<dbReference type="AlphaFoldDB" id="A0A8T0IX63"/>
<organism evidence="2 3">
    <name type="scientific">Ceratodon purpureus</name>
    <name type="common">Fire moss</name>
    <name type="synonym">Dicranum purpureum</name>
    <dbReference type="NCBI Taxonomy" id="3225"/>
    <lineage>
        <taxon>Eukaryota</taxon>
        <taxon>Viridiplantae</taxon>
        <taxon>Streptophyta</taxon>
        <taxon>Embryophyta</taxon>
        <taxon>Bryophyta</taxon>
        <taxon>Bryophytina</taxon>
        <taxon>Bryopsida</taxon>
        <taxon>Dicranidae</taxon>
        <taxon>Pseudoditrichales</taxon>
        <taxon>Ditrichaceae</taxon>
        <taxon>Ceratodon</taxon>
    </lineage>
</organism>
<comment type="caution">
    <text evidence="2">The sequence shown here is derived from an EMBL/GenBank/DDBJ whole genome shotgun (WGS) entry which is preliminary data.</text>
</comment>
<keyword evidence="3" id="KW-1185">Reference proteome</keyword>
<keyword evidence="1" id="KW-0732">Signal</keyword>
<feature type="chain" id="PRO_5035910648" evidence="1">
    <location>
        <begin position="21"/>
        <end position="54"/>
    </location>
</feature>
<protein>
    <submittedName>
        <fullName evidence="2">Uncharacterized protein</fullName>
    </submittedName>
</protein>
<gene>
    <name evidence="2" type="ORF">KC19_2G184100</name>
</gene>
<evidence type="ECO:0000256" key="1">
    <source>
        <dbReference type="SAM" id="SignalP"/>
    </source>
</evidence>
<proteinExistence type="predicted"/>
<feature type="signal peptide" evidence="1">
    <location>
        <begin position="1"/>
        <end position="20"/>
    </location>
</feature>
<accession>A0A8T0IX63</accession>
<sequence>MWKCSVYISDLLLLLQTSLGSISQPNKLNITCAWNWSQAQAIITTTSSNVLIQW</sequence>